<evidence type="ECO:0000313" key="2">
    <source>
        <dbReference type="Proteomes" id="UP001589854"/>
    </source>
</evidence>
<protein>
    <submittedName>
        <fullName evidence="1">FbpB family small basic protein</fullName>
    </submittedName>
</protein>
<dbReference type="Proteomes" id="UP001589854">
    <property type="component" value="Unassembled WGS sequence"/>
</dbReference>
<sequence>MRKKIPFKDLMKMNKQNLLNDKKAMERISDKIDERELSRSYKEYSRKS</sequence>
<accession>A0ABV6GJZ5</accession>
<dbReference type="InterPro" id="IPR025004">
    <property type="entry name" value="SenN/SenS"/>
</dbReference>
<dbReference type="Pfam" id="PF13040">
    <property type="entry name" value="Fur_reg_FbpB"/>
    <property type="match status" value="1"/>
</dbReference>
<dbReference type="EMBL" id="JBHLVO010000028">
    <property type="protein sequence ID" value="MFC0274016.1"/>
    <property type="molecule type" value="Genomic_DNA"/>
</dbReference>
<comment type="caution">
    <text evidence="1">The sequence shown here is derived from an EMBL/GenBank/DDBJ whole genome shotgun (WGS) entry which is preliminary data.</text>
</comment>
<name>A0ABV6GJZ5_9BACI</name>
<gene>
    <name evidence="1" type="ORF">ACFFIX_21920</name>
</gene>
<organism evidence="1 2">
    <name type="scientific">Metabacillus herbersteinensis</name>
    <dbReference type="NCBI Taxonomy" id="283816"/>
    <lineage>
        <taxon>Bacteria</taxon>
        <taxon>Bacillati</taxon>
        <taxon>Bacillota</taxon>
        <taxon>Bacilli</taxon>
        <taxon>Bacillales</taxon>
        <taxon>Bacillaceae</taxon>
        <taxon>Metabacillus</taxon>
    </lineage>
</organism>
<proteinExistence type="predicted"/>
<keyword evidence="2" id="KW-1185">Reference proteome</keyword>
<reference evidence="1 2" key="1">
    <citation type="submission" date="2024-09" db="EMBL/GenBank/DDBJ databases">
        <authorList>
            <person name="Sun Q."/>
            <person name="Mori K."/>
        </authorList>
    </citation>
    <scope>NUCLEOTIDE SEQUENCE [LARGE SCALE GENOMIC DNA]</scope>
    <source>
        <strain evidence="1 2">CCM 7228</strain>
    </source>
</reference>
<evidence type="ECO:0000313" key="1">
    <source>
        <dbReference type="EMBL" id="MFC0274016.1"/>
    </source>
</evidence>
<dbReference type="RefSeq" id="WP_378937851.1">
    <property type="nucleotide sequence ID" value="NZ_JBHLVO010000028.1"/>
</dbReference>